<accession>A0AAV8VHS2</accession>
<reference evidence="2 3" key="1">
    <citation type="journal article" date="2023" name="Insect Mol. Biol.">
        <title>Genome sequencing provides insights into the evolution of gene families encoding plant cell wall-degrading enzymes in longhorned beetles.</title>
        <authorList>
            <person name="Shin N.R."/>
            <person name="Okamura Y."/>
            <person name="Kirsch R."/>
            <person name="Pauchet Y."/>
        </authorList>
    </citation>
    <scope>NUCLEOTIDE SEQUENCE [LARGE SCALE GENOMIC DNA]</scope>
    <source>
        <strain evidence="2">EAD_L_NR</strain>
    </source>
</reference>
<dbReference type="EMBL" id="JANEYG010000088">
    <property type="protein sequence ID" value="KAJ8913763.1"/>
    <property type="molecule type" value="Genomic_DNA"/>
</dbReference>
<name>A0AAV8VHS2_9CUCU</name>
<sequence>MLFTAVWLLCLSFFVNLWMAKEISAVGSFEELGLFACNGSFVGMGLSVTYEGKNIYSIKDGIEWDNLRRLNPPVILFLTSSNILHSNIDQLVKQWAPLIWMSPEEKYMPLSVEEFLSHVYIGDENGKKVESSHSRMFSRYNAKTFYLVTHRKLEELKNDNTSFLYGKNPKLHSIPVYAAVTHCSSYKSFHTSDKANLRRDINAIYRKNANKFYFHVSYWLFYPYNEGKEVCFLVMILNLLAFGVEIDIDKVLSNTKCQKVCNVRTGRVPAPRIFNTCFGKIKTLGNHLGDWEHMSLSFSGSTFPDKLYLAVHDAGVYYQYDVNRRYFKYESKITRKGVAQVPKFPEIVRAQNGHPVLFAAYGSHGLWAAPGEHDFIRVRNSLEDVEQYKNISFGKNYFAVMDEFQGKMGKPKKAIAYFLRS</sequence>
<dbReference type="AlphaFoldDB" id="A0AAV8VHS2"/>
<comment type="caution">
    <text evidence="2">The sequence shown here is derived from an EMBL/GenBank/DDBJ whole genome shotgun (WGS) entry which is preliminary data.</text>
</comment>
<evidence type="ECO:0000313" key="2">
    <source>
        <dbReference type="EMBL" id="KAJ8913763.1"/>
    </source>
</evidence>
<dbReference type="PANTHER" id="PTHR48174">
    <property type="entry name" value="DUF946 FAMILY PROTEIN"/>
    <property type="match status" value="1"/>
</dbReference>
<evidence type="ECO:0000313" key="3">
    <source>
        <dbReference type="Proteomes" id="UP001159042"/>
    </source>
</evidence>
<protein>
    <submittedName>
        <fullName evidence="2">Uncharacterized protein</fullName>
    </submittedName>
</protein>
<proteinExistence type="predicted"/>
<dbReference type="PANTHER" id="PTHR48174:SF5">
    <property type="entry name" value="VACUOLAR PROTEIN SORTING-ASSOCIATED PROTEIN 62"/>
    <property type="match status" value="1"/>
</dbReference>
<keyword evidence="1" id="KW-0732">Signal</keyword>
<keyword evidence="3" id="KW-1185">Reference proteome</keyword>
<feature type="signal peptide" evidence="1">
    <location>
        <begin position="1"/>
        <end position="20"/>
    </location>
</feature>
<feature type="chain" id="PRO_5043709523" evidence="1">
    <location>
        <begin position="21"/>
        <end position="421"/>
    </location>
</feature>
<organism evidence="2 3">
    <name type="scientific">Exocentrus adspersus</name>
    <dbReference type="NCBI Taxonomy" id="1586481"/>
    <lineage>
        <taxon>Eukaryota</taxon>
        <taxon>Metazoa</taxon>
        <taxon>Ecdysozoa</taxon>
        <taxon>Arthropoda</taxon>
        <taxon>Hexapoda</taxon>
        <taxon>Insecta</taxon>
        <taxon>Pterygota</taxon>
        <taxon>Neoptera</taxon>
        <taxon>Endopterygota</taxon>
        <taxon>Coleoptera</taxon>
        <taxon>Polyphaga</taxon>
        <taxon>Cucujiformia</taxon>
        <taxon>Chrysomeloidea</taxon>
        <taxon>Cerambycidae</taxon>
        <taxon>Lamiinae</taxon>
        <taxon>Acanthocinini</taxon>
        <taxon>Exocentrus</taxon>
    </lineage>
</organism>
<gene>
    <name evidence="2" type="ORF">NQ315_002443</name>
</gene>
<dbReference type="Proteomes" id="UP001159042">
    <property type="component" value="Unassembled WGS sequence"/>
</dbReference>
<evidence type="ECO:0000256" key="1">
    <source>
        <dbReference type="SAM" id="SignalP"/>
    </source>
</evidence>